<proteinExistence type="predicted"/>
<organism evidence="2 3">
    <name type="scientific">Algimonas porphyrae</name>
    <dbReference type="NCBI Taxonomy" id="1128113"/>
    <lineage>
        <taxon>Bacteria</taxon>
        <taxon>Pseudomonadati</taxon>
        <taxon>Pseudomonadota</taxon>
        <taxon>Alphaproteobacteria</taxon>
        <taxon>Maricaulales</taxon>
        <taxon>Robiginitomaculaceae</taxon>
        <taxon>Algimonas</taxon>
    </lineage>
</organism>
<dbReference type="Gene3D" id="3.30.200.20">
    <property type="entry name" value="Phosphorylase Kinase, domain 1"/>
    <property type="match status" value="1"/>
</dbReference>
<dbReference type="Pfam" id="PF01636">
    <property type="entry name" value="APH"/>
    <property type="match status" value="1"/>
</dbReference>
<protein>
    <submittedName>
        <fullName evidence="2">Aminoglycoside phosphotransferase</fullName>
    </submittedName>
</protein>
<keyword evidence="3" id="KW-1185">Reference proteome</keyword>
<evidence type="ECO:0000313" key="2">
    <source>
        <dbReference type="EMBL" id="GLQ21326.1"/>
    </source>
</evidence>
<feature type="domain" description="Aminoglycoside phosphotransferase" evidence="1">
    <location>
        <begin position="23"/>
        <end position="286"/>
    </location>
</feature>
<dbReference type="InterPro" id="IPR002575">
    <property type="entry name" value="Aminoglycoside_PTrfase"/>
</dbReference>
<sequence>MSERLSLLEDFIARAGWGDAKRSPITGDASTRSYQRLLRGADKAVLMNAPKGEEAPGEREGASVAERRALGYNALARLAGPNLEAFLCVAQELTRRGFSAPHILAADTNYGFALLEDFGDADFASVLRADPAQERTLYEAAVDTLAAIYRSTFPRRPDWRGQGWWLRDYDEAALLAETDLFIDYYVPDSGQPVSDTARDEFRAVWRTAFKALGAHASGLALRDFHAENLFWLPDRERQAKVGLIDFQDALFAHPAYDLVSLLEDARRDVSDALHAPLKQRFCDAAGLPCDEAFNAAYAVQAAQRNAKILGIFVRLVVRDGKPKYRRLIPRVKAHFQRDLMHPACAGIRAWCETHCPEVLA</sequence>
<evidence type="ECO:0000313" key="3">
    <source>
        <dbReference type="Proteomes" id="UP001161390"/>
    </source>
</evidence>
<dbReference type="SUPFAM" id="SSF56112">
    <property type="entry name" value="Protein kinase-like (PK-like)"/>
    <property type="match status" value="1"/>
</dbReference>
<dbReference type="InterPro" id="IPR011009">
    <property type="entry name" value="Kinase-like_dom_sf"/>
</dbReference>
<evidence type="ECO:0000259" key="1">
    <source>
        <dbReference type="Pfam" id="PF01636"/>
    </source>
</evidence>
<dbReference type="Gene3D" id="3.90.1200.10">
    <property type="match status" value="1"/>
</dbReference>
<dbReference type="EMBL" id="BSNJ01000005">
    <property type="protein sequence ID" value="GLQ21326.1"/>
    <property type="molecule type" value="Genomic_DNA"/>
</dbReference>
<accession>A0ABQ5V1C0</accession>
<gene>
    <name evidence="2" type="ORF">GCM10007854_22810</name>
</gene>
<comment type="caution">
    <text evidence="2">The sequence shown here is derived from an EMBL/GenBank/DDBJ whole genome shotgun (WGS) entry which is preliminary data.</text>
</comment>
<dbReference type="RefSeq" id="WP_284372748.1">
    <property type="nucleotide sequence ID" value="NZ_BSNJ01000005.1"/>
</dbReference>
<dbReference type="Proteomes" id="UP001161390">
    <property type="component" value="Unassembled WGS sequence"/>
</dbReference>
<reference evidence="2" key="1">
    <citation type="journal article" date="2014" name="Int. J. Syst. Evol. Microbiol.">
        <title>Complete genome of a new Firmicutes species belonging to the dominant human colonic microbiota ('Ruminococcus bicirculans') reveals two chromosomes and a selective capacity to utilize plant glucans.</title>
        <authorList>
            <consortium name="NISC Comparative Sequencing Program"/>
            <person name="Wegmann U."/>
            <person name="Louis P."/>
            <person name="Goesmann A."/>
            <person name="Henrissat B."/>
            <person name="Duncan S.H."/>
            <person name="Flint H.J."/>
        </authorList>
    </citation>
    <scope>NUCLEOTIDE SEQUENCE</scope>
    <source>
        <strain evidence="2">NBRC 108216</strain>
    </source>
</reference>
<name>A0ABQ5V1C0_9PROT</name>
<reference evidence="2" key="2">
    <citation type="submission" date="2023-01" db="EMBL/GenBank/DDBJ databases">
        <title>Draft genome sequence of Algimonas porphyrae strain NBRC 108216.</title>
        <authorList>
            <person name="Sun Q."/>
            <person name="Mori K."/>
        </authorList>
    </citation>
    <scope>NUCLEOTIDE SEQUENCE</scope>
    <source>
        <strain evidence="2">NBRC 108216</strain>
    </source>
</reference>